<accession>A0A450Y9M4</accession>
<sequence>MMIALSAVKLGTRLHSGQSSKISNTYFLVGTLFSMLLALVGAIVTRALW</sequence>
<proteinExistence type="predicted"/>
<evidence type="ECO:0000313" key="2">
    <source>
        <dbReference type="EMBL" id="VFK38244.1"/>
    </source>
</evidence>
<evidence type="ECO:0000313" key="3">
    <source>
        <dbReference type="EMBL" id="VFK38649.1"/>
    </source>
</evidence>
<dbReference type="EMBL" id="CAADFT010000002">
    <property type="protein sequence ID" value="VFK38244.1"/>
    <property type="molecule type" value="Genomic_DNA"/>
</dbReference>
<dbReference type="AlphaFoldDB" id="A0A450Y9M4"/>
<name>A0A450Y9M4_9GAMM</name>
<reference evidence="2" key="1">
    <citation type="submission" date="2019-02" db="EMBL/GenBank/DDBJ databases">
        <authorList>
            <person name="Gruber-Vodicka R. H."/>
            <person name="Seah K. B. B."/>
        </authorList>
    </citation>
    <scope>NUCLEOTIDE SEQUENCE</scope>
    <source>
        <strain evidence="3">BECK_BZ123</strain>
        <strain evidence="2">BECK_BZ125</strain>
    </source>
</reference>
<organism evidence="2">
    <name type="scientific">Candidatus Kentrum sp. TC</name>
    <dbReference type="NCBI Taxonomy" id="2126339"/>
    <lineage>
        <taxon>Bacteria</taxon>
        <taxon>Pseudomonadati</taxon>
        <taxon>Pseudomonadota</taxon>
        <taxon>Gammaproteobacteria</taxon>
        <taxon>Candidatus Kentrum</taxon>
    </lineage>
</organism>
<keyword evidence="1" id="KW-1133">Transmembrane helix</keyword>
<keyword evidence="1" id="KW-0812">Transmembrane</keyword>
<gene>
    <name evidence="3" type="ORF">BECKTC1821D_GA0114238_100520</name>
    <name evidence="2" type="ORF">BECKTC1821E_GA0114239_100215</name>
</gene>
<keyword evidence="1" id="KW-0472">Membrane</keyword>
<dbReference type="EMBL" id="CAADFS010000005">
    <property type="protein sequence ID" value="VFK38649.1"/>
    <property type="molecule type" value="Genomic_DNA"/>
</dbReference>
<protein>
    <submittedName>
        <fullName evidence="2">Uncharacterized protein</fullName>
    </submittedName>
</protein>
<feature type="transmembrane region" description="Helical" evidence="1">
    <location>
        <begin position="26"/>
        <end position="48"/>
    </location>
</feature>
<evidence type="ECO:0000256" key="1">
    <source>
        <dbReference type="SAM" id="Phobius"/>
    </source>
</evidence>